<keyword evidence="8 11" id="KW-0472">Membrane</keyword>
<keyword evidence="7 11" id="KW-1133">Transmembrane helix</keyword>
<dbReference type="InterPro" id="IPR039204">
    <property type="entry name" value="MRS2-like"/>
</dbReference>
<keyword evidence="10" id="KW-0325">Glycoprotein</keyword>
<evidence type="ECO:0000259" key="13">
    <source>
        <dbReference type="Pfam" id="PF08263"/>
    </source>
</evidence>
<dbReference type="Pfam" id="PF22099">
    <property type="entry name" value="MRS2-like"/>
    <property type="match status" value="1"/>
</dbReference>
<evidence type="ECO:0000256" key="12">
    <source>
        <dbReference type="SAM" id="MobiDB-lite"/>
    </source>
</evidence>
<evidence type="ECO:0000256" key="3">
    <source>
        <dbReference type="ARBA" id="ARBA00022614"/>
    </source>
</evidence>
<dbReference type="CDD" id="cd12823">
    <property type="entry name" value="Mrs2_Mfm1p-like"/>
    <property type="match status" value="1"/>
</dbReference>
<reference evidence="14 15" key="1">
    <citation type="submission" date="2019-09" db="EMBL/GenBank/DDBJ databases">
        <authorList>
            <person name="Ou C."/>
        </authorList>
    </citation>
    <scope>NUCLEOTIDE SEQUENCE [LARGE SCALE GENOMIC DNA]</scope>
    <source>
        <strain evidence="14">S2</strain>
        <tissue evidence="14">Leaf</tissue>
    </source>
</reference>
<reference evidence="14 15" key="2">
    <citation type="submission" date="2019-11" db="EMBL/GenBank/DDBJ databases">
        <title>A de novo genome assembly of a pear dwarfing rootstock.</title>
        <authorList>
            <person name="Wang F."/>
            <person name="Wang J."/>
            <person name="Li S."/>
            <person name="Zhang Y."/>
            <person name="Fang M."/>
            <person name="Ma L."/>
            <person name="Zhao Y."/>
            <person name="Jiang S."/>
        </authorList>
    </citation>
    <scope>NUCLEOTIDE SEQUENCE [LARGE SCALE GENOMIC DNA]</scope>
    <source>
        <strain evidence="14">S2</strain>
        <tissue evidence="14">Leaf</tissue>
    </source>
</reference>
<sequence>MFKKDLNDSSNMLSSWDGEGDCCNWTGVACNNLTGHVRVLHLVGYYDEVTGEEHMLGGKCSSSIRRRPKKFIGPPLSPFPSPPQPFRSPPPSSVHINNTNTNNNNNNLNAVVAGGGGVKGKKKAGGASLWMRFDRFGGSELVECDKNAIIRRAAIPARDLRILSPVFSHSSSILAREKAMVVNLEFIKAIVTAEEVLLLDPLRQEVLPFADQLRQQLPQKSGMNVSTGRQWLPVPEAVEGVQCDLPFEFQVLEIALEVVCTYLNSSVSDLERESYTVLDELARNVSTKNLELLRSLKSDLTHLVARVQKESYIENAVLVTKGKEVKYKTMLHLVASLDLSSNMLSGEIPKELTSLISLEMLNLSNNLLTGRIPSKISDMGTLESLDLSMNQLSGEISLSVSNLTFLDYLNLSYSNLIGQIAKSVQLQSFDLSSYAGNKLCGPPLLERCSTNEAMPPVGDEKREEGHLLEDSGFYLSLGLGFAFGFCIVLSSLMSNVPRSNAFSQF</sequence>
<evidence type="ECO:0000256" key="10">
    <source>
        <dbReference type="ARBA" id="ARBA00023180"/>
    </source>
</evidence>
<dbReference type="PANTHER" id="PTHR48063:SF98">
    <property type="entry name" value="LRR RECEPTOR-LIKE SERINE_THREONINE-PROTEIN KINASE FLS2"/>
    <property type="match status" value="1"/>
</dbReference>
<evidence type="ECO:0000256" key="9">
    <source>
        <dbReference type="ARBA" id="ARBA00023170"/>
    </source>
</evidence>
<dbReference type="Gene3D" id="1.20.58.340">
    <property type="entry name" value="Magnesium transport protein CorA, transmembrane region"/>
    <property type="match status" value="1"/>
</dbReference>
<comment type="caution">
    <text evidence="11">Lacks conserved residue(s) required for the propagation of feature annotation.</text>
</comment>
<accession>A0A5N5H1P8</accession>
<organism evidence="14 15">
    <name type="scientific">Pyrus ussuriensis x Pyrus communis</name>
    <dbReference type="NCBI Taxonomy" id="2448454"/>
    <lineage>
        <taxon>Eukaryota</taxon>
        <taxon>Viridiplantae</taxon>
        <taxon>Streptophyta</taxon>
        <taxon>Embryophyta</taxon>
        <taxon>Tracheophyta</taxon>
        <taxon>Spermatophyta</taxon>
        <taxon>Magnoliopsida</taxon>
        <taxon>eudicotyledons</taxon>
        <taxon>Gunneridae</taxon>
        <taxon>Pentapetalae</taxon>
        <taxon>rosids</taxon>
        <taxon>fabids</taxon>
        <taxon>Rosales</taxon>
        <taxon>Rosaceae</taxon>
        <taxon>Amygdaloideae</taxon>
        <taxon>Maleae</taxon>
        <taxon>Pyrus</taxon>
    </lineage>
</organism>
<dbReference type="FunFam" id="3.80.10.10:FF:000383">
    <property type="entry name" value="Leucine-rich repeat receptor protein kinase EMS1"/>
    <property type="match status" value="1"/>
</dbReference>
<keyword evidence="9" id="KW-0675">Receptor</keyword>
<keyword evidence="11" id="KW-0813">Transport</keyword>
<evidence type="ECO:0000256" key="6">
    <source>
        <dbReference type="ARBA" id="ARBA00022737"/>
    </source>
</evidence>
<dbReference type="SUPFAM" id="SSF52058">
    <property type="entry name" value="L domain-like"/>
    <property type="match status" value="1"/>
</dbReference>
<dbReference type="GO" id="GO:0016020">
    <property type="term" value="C:membrane"/>
    <property type="evidence" value="ECO:0007669"/>
    <property type="project" value="UniProtKB-SubCell"/>
</dbReference>
<evidence type="ECO:0000256" key="4">
    <source>
        <dbReference type="ARBA" id="ARBA00022692"/>
    </source>
</evidence>
<dbReference type="AlphaFoldDB" id="A0A5N5H1P8"/>
<dbReference type="InterPro" id="IPR001611">
    <property type="entry name" value="Leu-rich_rpt"/>
</dbReference>
<feature type="compositionally biased region" description="Pro residues" evidence="12">
    <location>
        <begin position="75"/>
        <end position="92"/>
    </location>
</feature>
<comment type="function">
    <text evidence="11">Magnesium transporter that may mediate the influx of magnesium.</text>
</comment>
<dbReference type="Pfam" id="PF08263">
    <property type="entry name" value="LRRNT_2"/>
    <property type="match status" value="1"/>
</dbReference>
<evidence type="ECO:0000256" key="2">
    <source>
        <dbReference type="ARBA" id="ARBA00007535"/>
    </source>
</evidence>
<feature type="region of interest" description="Disordered" evidence="12">
    <location>
        <begin position="73"/>
        <end position="105"/>
    </location>
</feature>
<keyword evidence="11" id="KW-0460">Magnesium</keyword>
<dbReference type="Proteomes" id="UP000327157">
    <property type="component" value="Unassembled WGS sequence"/>
</dbReference>
<keyword evidence="4 11" id="KW-0812">Transmembrane</keyword>
<dbReference type="Gene3D" id="3.80.10.10">
    <property type="entry name" value="Ribonuclease Inhibitor"/>
    <property type="match status" value="2"/>
</dbReference>
<dbReference type="InterPro" id="IPR032675">
    <property type="entry name" value="LRR_dom_sf"/>
</dbReference>
<comment type="caution">
    <text evidence="14">The sequence shown here is derived from an EMBL/GenBank/DDBJ whole genome shotgun (WGS) entry which is preliminary data.</text>
</comment>
<keyword evidence="11" id="KW-0406">Ion transport</keyword>
<evidence type="ECO:0000313" key="15">
    <source>
        <dbReference type="Proteomes" id="UP000327157"/>
    </source>
</evidence>
<evidence type="ECO:0000256" key="11">
    <source>
        <dbReference type="RuleBase" id="RU366041"/>
    </source>
</evidence>
<keyword evidence="5" id="KW-0732">Signal</keyword>
<dbReference type="Pfam" id="PF00560">
    <property type="entry name" value="LRR_1"/>
    <property type="match status" value="3"/>
</dbReference>
<proteinExistence type="inferred from homology"/>
<evidence type="ECO:0000256" key="7">
    <source>
        <dbReference type="ARBA" id="ARBA00022989"/>
    </source>
</evidence>
<evidence type="ECO:0000256" key="5">
    <source>
        <dbReference type="ARBA" id="ARBA00022729"/>
    </source>
</evidence>
<feature type="transmembrane region" description="Helical" evidence="11">
    <location>
        <begin position="472"/>
        <end position="493"/>
    </location>
</feature>
<dbReference type="OrthoDB" id="10251508at2759"/>
<protein>
    <recommendedName>
        <fullName evidence="11">Magnesium transporter</fullName>
    </recommendedName>
</protein>
<dbReference type="GO" id="GO:0015095">
    <property type="term" value="F:magnesium ion transmembrane transporter activity"/>
    <property type="evidence" value="ECO:0007669"/>
    <property type="project" value="UniProtKB-ARBA"/>
</dbReference>
<comment type="similarity">
    <text evidence="2 11">Belongs to the CorA metal ion transporter (MIT) (TC 1.A.35.5) family.</text>
</comment>
<evidence type="ECO:0000256" key="1">
    <source>
        <dbReference type="ARBA" id="ARBA00004479"/>
    </source>
</evidence>
<feature type="domain" description="Leucine-rich repeat-containing N-terminal plant-type" evidence="13">
    <location>
        <begin position="2"/>
        <end position="31"/>
    </location>
</feature>
<name>A0A5N5H1P8_9ROSA</name>
<dbReference type="EMBL" id="SMOL01000236">
    <property type="protein sequence ID" value="KAB2621217.1"/>
    <property type="molecule type" value="Genomic_DNA"/>
</dbReference>
<gene>
    <name evidence="14" type="ORF">D8674_039332</name>
</gene>
<evidence type="ECO:0000313" key="14">
    <source>
        <dbReference type="EMBL" id="KAB2621217.1"/>
    </source>
</evidence>
<evidence type="ECO:0000256" key="8">
    <source>
        <dbReference type="ARBA" id="ARBA00023136"/>
    </source>
</evidence>
<dbReference type="FunFam" id="2.40.128.330:FF:000001">
    <property type="entry name" value="Magnesium transporter MRS2-1"/>
    <property type="match status" value="1"/>
</dbReference>
<dbReference type="PANTHER" id="PTHR48063">
    <property type="entry name" value="LRR RECEPTOR-LIKE KINASE"/>
    <property type="match status" value="1"/>
</dbReference>
<keyword evidence="3" id="KW-0433">Leucine-rich repeat</keyword>
<dbReference type="InterPro" id="IPR013210">
    <property type="entry name" value="LRR_N_plant-typ"/>
</dbReference>
<keyword evidence="6" id="KW-0677">Repeat</keyword>
<keyword evidence="15" id="KW-1185">Reference proteome</keyword>
<dbReference type="InterPro" id="IPR046956">
    <property type="entry name" value="RLP23-like"/>
</dbReference>
<comment type="subcellular location">
    <subcellularLocation>
        <location evidence="11">Membrane</location>
        <topology evidence="11">Multi-pass membrane protein</topology>
    </subcellularLocation>
    <subcellularLocation>
        <location evidence="1">Membrane</location>
        <topology evidence="1">Single-pass type I membrane protein</topology>
    </subcellularLocation>
</comment>
<dbReference type="Gene3D" id="2.40.128.330">
    <property type="match status" value="1"/>
</dbReference>